<organism evidence="8 9">
    <name type="scientific">Stieleria maiorica</name>
    <dbReference type="NCBI Taxonomy" id="2795974"/>
    <lineage>
        <taxon>Bacteria</taxon>
        <taxon>Pseudomonadati</taxon>
        <taxon>Planctomycetota</taxon>
        <taxon>Planctomycetia</taxon>
        <taxon>Pirellulales</taxon>
        <taxon>Pirellulaceae</taxon>
        <taxon>Stieleria</taxon>
    </lineage>
</organism>
<dbReference type="Proteomes" id="UP000321353">
    <property type="component" value="Chromosome"/>
</dbReference>
<dbReference type="Gene3D" id="1.10.10.10">
    <property type="entry name" value="Winged helix-like DNA-binding domain superfamily/Winged helix DNA-binding domain"/>
    <property type="match status" value="1"/>
</dbReference>
<dbReference type="InterPro" id="IPR039425">
    <property type="entry name" value="RNA_pol_sigma-70-like"/>
</dbReference>
<dbReference type="SUPFAM" id="SSF88659">
    <property type="entry name" value="Sigma3 and sigma4 domains of RNA polymerase sigma factors"/>
    <property type="match status" value="1"/>
</dbReference>
<dbReference type="GO" id="GO:0006352">
    <property type="term" value="P:DNA-templated transcription initiation"/>
    <property type="evidence" value="ECO:0007669"/>
    <property type="project" value="InterPro"/>
</dbReference>
<dbReference type="KEGG" id="smam:Mal15_57850"/>
<dbReference type="NCBIfam" id="TIGR02937">
    <property type="entry name" value="sigma70-ECF"/>
    <property type="match status" value="1"/>
</dbReference>
<evidence type="ECO:0000256" key="1">
    <source>
        <dbReference type="ARBA" id="ARBA00010641"/>
    </source>
</evidence>
<dbReference type="InterPro" id="IPR036388">
    <property type="entry name" value="WH-like_DNA-bd_sf"/>
</dbReference>
<feature type="domain" description="RNA polymerase sigma-70 ECF-like HTH" evidence="7">
    <location>
        <begin position="4"/>
        <end position="115"/>
    </location>
</feature>
<evidence type="ECO:0000256" key="4">
    <source>
        <dbReference type="ARBA" id="ARBA00023125"/>
    </source>
</evidence>
<evidence type="ECO:0000256" key="3">
    <source>
        <dbReference type="ARBA" id="ARBA00023082"/>
    </source>
</evidence>
<dbReference type="PANTHER" id="PTHR43133">
    <property type="entry name" value="RNA POLYMERASE ECF-TYPE SIGMA FACTO"/>
    <property type="match status" value="1"/>
</dbReference>
<evidence type="ECO:0000256" key="2">
    <source>
        <dbReference type="ARBA" id="ARBA00023015"/>
    </source>
</evidence>
<dbReference type="Gene3D" id="1.10.1740.10">
    <property type="match status" value="1"/>
</dbReference>
<keyword evidence="5" id="KW-0804">Transcription</keyword>
<dbReference type="GO" id="GO:0016987">
    <property type="term" value="F:sigma factor activity"/>
    <property type="evidence" value="ECO:0007669"/>
    <property type="project" value="UniProtKB-KW"/>
</dbReference>
<feature type="region of interest" description="Disordered" evidence="6">
    <location>
        <begin position="132"/>
        <end position="186"/>
    </location>
</feature>
<keyword evidence="2" id="KW-0805">Transcription regulation</keyword>
<evidence type="ECO:0000313" key="8">
    <source>
        <dbReference type="EMBL" id="QEG01707.1"/>
    </source>
</evidence>
<gene>
    <name evidence="8" type="ORF">Mal15_57850</name>
</gene>
<dbReference type="SUPFAM" id="SSF88946">
    <property type="entry name" value="Sigma2 domain of RNA polymerase sigma factors"/>
    <property type="match status" value="1"/>
</dbReference>
<feature type="domain" description="RNA polymerase sigma-70 ECF-like HTH" evidence="7">
    <location>
        <begin position="185"/>
        <end position="265"/>
    </location>
</feature>
<dbReference type="RefSeq" id="WP_147870744.1">
    <property type="nucleotide sequence ID" value="NZ_CP036264.1"/>
</dbReference>
<dbReference type="InterPro" id="IPR014284">
    <property type="entry name" value="RNA_pol_sigma-70_dom"/>
</dbReference>
<dbReference type="EMBL" id="CP036264">
    <property type="protein sequence ID" value="QEG01707.1"/>
    <property type="molecule type" value="Genomic_DNA"/>
</dbReference>
<feature type="compositionally biased region" description="Gly residues" evidence="6">
    <location>
        <begin position="150"/>
        <end position="161"/>
    </location>
</feature>
<proteinExistence type="inferred from homology"/>
<evidence type="ECO:0000259" key="7">
    <source>
        <dbReference type="Pfam" id="PF07638"/>
    </source>
</evidence>
<evidence type="ECO:0000256" key="5">
    <source>
        <dbReference type="ARBA" id="ARBA00023163"/>
    </source>
</evidence>
<evidence type="ECO:0000313" key="9">
    <source>
        <dbReference type="Proteomes" id="UP000321353"/>
    </source>
</evidence>
<protein>
    <submittedName>
        <fullName evidence="8">RNA polymerase sigma factor RpoE</fullName>
    </submittedName>
</protein>
<name>A0A5B9MP40_9BACT</name>
<keyword evidence="4" id="KW-0238">DNA-binding</keyword>
<keyword evidence="9" id="KW-1185">Reference proteome</keyword>
<dbReference type="PANTHER" id="PTHR43133:SF8">
    <property type="entry name" value="RNA POLYMERASE SIGMA FACTOR HI_1459-RELATED"/>
    <property type="match status" value="1"/>
</dbReference>
<keyword evidence="3" id="KW-0731">Sigma factor</keyword>
<dbReference type="Pfam" id="PF07638">
    <property type="entry name" value="Sigma70_ECF"/>
    <property type="match status" value="2"/>
</dbReference>
<dbReference type="InterPro" id="IPR013325">
    <property type="entry name" value="RNA_pol_sigma_r2"/>
</dbReference>
<dbReference type="GO" id="GO:0003677">
    <property type="term" value="F:DNA binding"/>
    <property type="evidence" value="ECO:0007669"/>
    <property type="project" value="UniProtKB-KW"/>
</dbReference>
<comment type="similarity">
    <text evidence="1">Belongs to the sigma-70 factor family. ECF subfamily.</text>
</comment>
<reference evidence="8 9" key="1">
    <citation type="submission" date="2019-02" db="EMBL/GenBank/DDBJ databases">
        <title>Planctomycetal bacteria perform biofilm scaping via a novel small molecule.</title>
        <authorList>
            <person name="Jeske O."/>
            <person name="Boedeker C."/>
            <person name="Wiegand S."/>
            <person name="Breitling P."/>
            <person name="Kallscheuer N."/>
            <person name="Jogler M."/>
            <person name="Rohde M."/>
            <person name="Petersen J."/>
            <person name="Medema M.H."/>
            <person name="Surup F."/>
            <person name="Jogler C."/>
        </authorList>
    </citation>
    <scope>NUCLEOTIDE SEQUENCE [LARGE SCALE GENOMIC DNA]</scope>
    <source>
        <strain evidence="8 9">Mal15</strain>
    </source>
</reference>
<dbReference type="InterPro" id="IPR013324">
    <property type="entry name" value="RNA_pol_sigma_r3/r4-like"/>
</dbReference>
<dbReference type="AlphaFoldDB" id="A0A5B9MP40"/>
<evidence type="ECO:0000256" key="6">
    <source>
        <dbReference type="SAM" id="MobiDB-lite"/>
    </source>
</evidence>
<dbReference type="InterPro" id="IPR053812">
    <property type="entry name" value="HTH_Sigma70_ECF-like"/>
</dbReference>
<sequence length="280" mass="30254">MSESSITLILNQLRQAGTEEERQLAAAKLYRCYRRQVERVARGRLTPGGGLADEEDVAQSAFRSFFDRIETGQLDALVTGGQAWAILARLTRNKAIDSVRYDNALCRGGEGGRRASESLTGGEAMKSSRVNLLSNQPGTGSPGVKPSGGTHTGGSAAGGSAVGRNRLPIGDTASPSSSRIEFASQRVSGKREDFPLDAVRDANQRSGEELAASNEAVERFLEQLSEATLRGIVSLKLHGFTNEEIAEKLGCATRTVERKLNLIRRLWSPILENSDEHRQS</sequence>
<accession>A0A5B9MP40</accession>